<dbReference type="Proteomes" id="UP000295565">
    <property type="component" value="Unassembled WGS sequence"/>
</dbReference>
<keyword evidence="5" id="KW-0411">Iron-sulfur</keyword>
<dbReference type="Pfam" id="PF04055">
    <property type="entry name" value="Radical_SAM"/>
    <property type="match status" value="1"/>
</dbReference>
<evidence type="ECO:0000313" key="9">
    <source>
        <dbReference type="Proteomes" id="UP000295565"/>
    </source>
</evidence>
<dbReference type="GO" id="GO:0046872">
    <property type="term" value="F:metal ion binding"/>
    <property type="evidence" value="ECO:0007669"/>
    <property type="project" value="UniProtKB-KW"/>
</dbReference>
<name>A0A4R1K1Y7_9GAMM</name>
<dbReference type="PANTHER" id="PTHR43273:SF3">
    <property type="entry name" value="ANAEROBIC SULFATASE-MATURATING ENZYME HOMOLOG ASLB-RELATED"/>
    <property type="match status" value="1"/>
</dbReference>
<accession>A0A4R1K1Y7</accession>
<evidence type="ECO:0000256" key="6">
    <source>
        <dbReference type="ARBA" id="ARBA00023601"/>
    </source>
</evidence>
<dbReference type="SUPFAM" id="SSF102114">
    <property type="entry name" value="Radical SAM enzymes"/>
    <property type="match status" value="1"/>
</dbReference>
<dbReference type="SFLD" id="SFLDG01067">
    <property type="entry name" value="SPASM/twitch_domain_containing"/>
    <property type="match status" value="1"/>
</dbReference>
<protein>
    <submittedName>
        <fullName evidence="8">His-Xaa-Ser system radical SAM maturase HxsB</fullName>
    </submittedName>
</protein>
<keyword evidence="4" id="KW-0408">Iron</keyword>
<comment type="cofactor">
    <cofactor evidence="1">
        <name>[4Fe-4S] cluster</name>
        <dbReference type="ChEBI" id="CHEBI:49883"/>
    </cofactor>
</comment>
<proteinExistence type="inferred from homology"/>
<dbReference type="GO" id="GO:0016491">
    <property type="term" value="F:oxidoreductase activity"/>
    <property type="evidence" value="ECO:0007669"/>
    <property type="project" value="InterPro"/>
</dbReference>
<dbReference type="InterPro" id="IPR023867">
    <property type="entry name" value="Sulphatase_maturase_rSAM"/>
</dbReference>
<reference evidence="8 9" key="1">
    <citation type="submission" date="2019-03" db="EMBL/GenBank/DDBJ databases">
        <title>Genomic Encyclopedia of Type Strains, Phase IV (KMG-IV): sequencing the most valuable type-strain genomes for metagenomic binning, comparative biology and taxonomic classification.</title>
        <authorList>
            <person name="Goeker M."/>
        </authorList>
    </citation>
    <scope>NUCLEOTIDE SEQUENCE [LARGE SCALE GENOMIC DNA]</scope>
    <source>
        <strain evidence="8 9">DSM 18577</strain>
    </source>
</reference>
<keyword evidence="9" id="KW-1185">Reference proteome</keyword>
<dbReference type="OrthoDB" id="9782387at2"/>
<dbReference type="InterPro" id="IPR007197">
    <property type="entry name" value="rSAM"/>
</dbReference>
<dbReference type="RefSeq" id="WP_131912364.1">
    <property type="nucleotide sequence ID" value="NZ_OU594967.1"/>
</dbReference>
<dbReference type="PANTHER" id="PTHR43273">
    <property type="entry name" value="ANAEROBIC SULFATASE-MATURATING ENZYME HOMOLOG ASLB-RELATED"/>
    <property type="match status" value="1"/>
</dbReference>
<dbReference type="InterPro" id="IPR013785">
    <property type="entry name" value="Aldolase_TIM"/>
</dbReference>
<dbReference type="InterPro" id="IPR058240">
    <property type="entry name" value="rSAM_sf"/>
</dbReference>
<evidence type="ECO:0000256" key="5">
    <source>
        <dbReference type="ARBA" id="ARBA00023014"/>
    </source>
</evidence>
<evidence type="ECO:0000256" key="3">
    <source>
        <dbReference type="ARBA" id="ARBA00022723"/>
    </source>
</evidence>
<evidence type="ECO:0000313" key="8">
    <source>
        <dbReference type="EMBL" id="TCK57827.1"/>
    </source>
</evidence>
<dbReference type="Gene3D" id="3.20.20.70">
    <property type="entry name" value="Aldolase class I"/>
    <property type="match status" value="1"/>
</dbReference>
<dbReference type="InterPro" id="IPR024023">
    <property type="entry name" value="rSAM_paired_HxsB"/>
</dbReference>
<evidence type="ECO:0000259" key="7">
    <source>
        <dbReference type="PROSITE" id="PS51918"/>
    </source>
</evidence>
<evidence type="ECO:0000256" key="1">
    <source>
        <dbReference type="ARBA" id="ARBA00001966"/>
    </source>
</evidence>
<dbReference type="AlphaFoldDB" id="A0A4R1K1Y7"/>
<organism evidence="8 9">
    <name type="scientific">Celerinatantimonas diazotrophica</name>
    <dbReference type="NCBI Taxonomy" id="412034"/>
    <lineage>
        <taxon>Bacteria</taxon>
        <taxon>Pseudomonadati</taxon>
        <taxon>Pseudomonadota</taxon>
        <taxon>Gammaproteobacteria</taxon>
        <taxon>Celerinatantimonadaceae</taxon>
        <taxon>Celerinatantimonas</taxon>
    </lineage>
</organism>
<keyword evidence="3" id="KW-0479">Metal-binding</keyword>
<evidence type="ECO:0000256" key="4">
    <source>
        <dbReference type="ARBA" id="ARBA00023004"/>
    </source>
</evidence>
<feature type="domain" description="Radical SAM core" evidence="7">
    <location>
        <begin position="94"/>
        <end position="328"/>
    </location>
</feature>
<comment type="similarity">
    <text evidence="6">Belongs to the radical SAM superfamily. Anaerobic sulfatase-maturating enzyme family.</text>
</comment>
<sequence length="492" mass="56110">MDIAAPEDFMPHRYQLLPFRFERVDSNQCLLINEVGEYCYLNTQELEMLVDGTLATDSPAFEKLQSKSFVYTDHNNYVLRTFCAQYRARKSFLFEGPALHIFVLTLRCENSCEYCQVTRRSPNAGQYDMPEETAKQSVYRMFESPAHALTIEFQGGEPLLVFDLLKYIVELSVELNQHHHKILQFVVATSLQNIDDPMLQFFRQHNVHISTSMDGPQWLHEHNRPNHASDSYSQAVNGIKAARKILGHDKIAGMTTITRSSLAMPHAIVNEYVKLGFHSIFLRPLNMYGFAVKKESKVGYSAHEFNSFYEKALDYIIELNQQGYHLEEVNASLALNNILTPKASGFVDMRSPCGDGTGVLVYNYDGQVYPSDESRMLVEMGDDSLALGSVKSTYRELMTAKPLQTILQSGVAEALPGCSHCAYLPYCGSNPVQNYSRYGNMVGHRATNAFCQKQKFLYQDLFKRLEDPACRDIFYTWLPKNQYHPAREVVHA</sequence>
<comment type="caution">
    <text evidence="8">The sequence shown here is derived from an EMBL/GenBank/DDBJ whole genome shotgun (WGS) entry which is preliminary data.</text>
</comment>
<dbReference type="NCBIfam" id="TIGR03978">
    <property type="entry name" value="rSAM_paired_1"/>
    <property type="match status" value="1"/>
</dbReference>
<dbReference type="SFLD" id="SFLDG01384">
    <property type="entry name" value="thioether_bond_formation_requi"/>
    <property type="match status" value="1"/>
</dbReference>
<dbReference type="SFLD" id="SFLDS00029">
    <property type="entry name" value="Radical_SAM"/>
    <property type="match status" value="1"/>
</dbReference>
<dbReference type="GO" id="GO:0051536">
    <property type="term" value="F:iron-sulfur cluster binding"/>
    <property type="evidence" value="ECO:0007669"/>
    <property type="project" value="UniProtKB-KW"/>
</dbReference>
<dbReference type="EMBL" id="SMGD01000012">
    <property type="protein sequence ID" value="TCK57827.1"/>
    <property type="molecule type" value="Genomic_DNA"/>
</dbReference>
<dbReference type="SFLD" id="SFLDG01386">
    <property type="entry name" value="main_SPASM_domain-containing"/>
    <property type="match status" value="1"/>
</dbReference>
<gene>
    <name evidence="8" type="ORF">EV690_1524</name>
</gene>
<dbReference type="PROSITE" id="PS51918">
    <property type="entry name" value="RADICAL_SAM"/>
    <property type="match status" value="1"/>
</dbReference>
<evidence type="ECO:0000256" key="2">
    <source>
        <dbReference type="ARBA" id="ARBA00022691"/>
    </source>
</evidence>
<keyword evidence="2" id="KW-0949">S-adenosyl-L-methionine</keyword>